<comment type="caution">
    <text evidence="2">The sequence shown here is derived from an EMBL/GenBank/DDBJ whole genome shotgun (WGS) entry which is preliminary data.</text>
</comment>
<accession>A0A392N500</accession>
<protein>
    <submittedName>
        <fullName evidence="2">Uncharacterized protein</fullName>
    </submittedName>
</protein>
<dbReference type="AlphaFoldDB" id="A0A392N500"/>
<feature type="region of interest" description="Disordered" evidence="1">
    <location>
        <begin position="63"/>
        <end position="85"/>
    </location>
</feature>
<reference evidence="2 3" key="1">
    <citation type="journal article" date="2018" name="Front. Plant Sci.">
        <title>Red Clover (Trifolium pratense) and Zigzag Clover (T. medium) - A Picture of Genomic Similarities and Differences.</title>
        <authorList>
            <person name="Dluhosova J."/>
            <person name="Istvanek J."/>
            <person name="Nedelnik J."/>
            <person name="Repkova J."/>
        </authorList>
    </citation>
    <scope>NUCLEOTIDE SEQUENCE [LARGE SCALE GENOMIC DNA]</scope>
    <source>
        <strain evidence="3">cv. 10/8</strain>
        <tissue evidence="2">Leaf</tissue>
    </source>
</reference>
<organism evidence="2 3">
    <name type="scientific">Trifolium medium</name>
    <dbReference type="NCBI Taxonomy" id="97028"/>
    <lineage>
        <taxon>Eukaryota</taxon>
        <taxon>Viridiplantae</taxon>
        <taxon>Streptophyta</taxon>
        <taxon>Embryophyta</taxon>
        <taxon>Tracheophyta</taxon>
        <taxon>Spermatophyta</taxon>
        <taxon>Magnoliopsida</taxon>
        <taxon>eudicotyledons</taxon>
        <taxon>Gunneridae</taxon>
        <taxon>Pentapetalae</taxon>
        <taxon>rosids</taxon>
        <taxon>fabids</taxon>
        <taxon>Fabales</taxon>
        <taxon>Fabaceae</taxon>
        <taxon>Papilionoideae</taxon>
        <taxon>50 kb inversion clade</taxon>
        <taxon>NPAAA clade</taxon>
        <taxon>Hologalegina</taxon>
        <taxon>IRL clade</taxon>
        <taxon>Trifolieae</taxon>
        <taxon>Trifolium</taxon>
    </lineage>
</organism>
<evidence type="ECO:0000313" key="3">
    <source>
        <dbReference type="Proteomes" id="UP000265520"/>
    </source>
</evidence>
<proteinExistence type="predicted"/>
<dbReference type="Proteomes" id="UP000265520">
    <property type="component" value="Unassembled WGS sequence"/>
</dbReference>
<evidence type="ECO:0000313" key="2">
    <source>
        <dbReference type="EMBL" id="MCH94896.1"/>
    </source>
</evidence>
<dbReference type="EMBL" id="LXQA010028435">
    <property type="protein sequence ID" value="MCH94896.1"/>
    <property type="molecule type" value="Genomic_DNA"/>
</dbReference>
<name>A0A392N500_9FABA</name>
<sequence length="136" mass="14829">MDGTEVPSQSSLIQKEAEHLNKDCQGISINVDSRNLCPASTTADQEVEEFQPFAKEATENDLCNDMKKSGGHQPQFDQSTKSAEEQTIEVNLGADKHSLHLGMRTLVAKSDSTSSRSATAENQVTPLEFLNSCNTK</sequence>
<feature type="non-terminal residue" evidence="2">
    <location>
        <position position="136"/>
    </location>
</feature>
<evidence type="ECO:0000256" key="1">
    <source>
        <dbReference type="SAM" id="MobiDB-lite"/>
    </source>
</evidence>
<keyword evidence="3" id="KW-1185">Reference proteome</keyword>